<proteinExistence type="predicted"/>
<protein>
    <submittedName>
        <fullName evidence="2">HBL/NHE enterotoxin family protein</fullName>
    </submittedName>
</protein>
<evidence type="ECO:0000256" key="1">
    <source>
        <dbReference type="SAM" id="Phobius"/>
    </source>
</evidence>
<dbReference type="RefSeq" id="WP_387896565.1">
    <property type="nucleotide sequence ID" value="NZ_JBIAPK010000006.1"/>
</dbReference>
<dbReference type="PANTHER" id="PTHR38443">
    <property type="match status" value="1"/>
</dbReference>
<dbReference type="Proteomes" id="UP001601976">
    <property type="component" value="Unassembled WGS sequence"/>
</dbReference>
<dbReference type="InterPro" id="IPR052785">
    <property type="entry name" value="Enterotoxin_cmpnt"/>
</dbReference>
<feature type="transmembrane region" description="Helical" evidence="1">
    <location>
        <begin position="243"/>
        <end position="268"/>
    </location>
</feature>
<organism evidence="2 3">
    <name type="scientific">Streptomyces flavidovirens</name>
    <dbReference type="NCBI Taxonomy" id="67298"/>
    <lineage>
        <taxon>Bacteria</taxon>
        <taxon>Bacillati</taxon>
        <taxon>Actinomycetota</taxon>
        <taxon>Actinomycetes</taxon>
        <taxon>Kitasatosporales</taxon>
        <taxon>Streptomycetaceae</taxon>
        <taxon>Streptomyces</taxon>
    </lineage>
</organism>
<dbReference type="EMBL" id="JBIAPK010000006">
    <property type="protein sequence ID" value="MFF3341414.1"/>
    <property type="molecule type" value="Genomic_DNA"/>
</dbReference>
<keyword evidence="1" id="KW-0812">Transmembrane</keyword>
<keyword evidence="3" id="KW-1185">Reference proteome</keyword>
<sequence length="396" mass="41035">MVAKQIPNPVSLKDSLKNSHGPGMAVQTYAQMIRSCVDMKVDALEKIEEFNKELGEAGKKAAEEGLAALKKINTHLATARNHVDTWNRDILPHMFVTNADIHGYGAEFLRMGGKAHDELESARKGTEAEMKAAMQVAKGKLKALGGAVHKRAVAASDLATSLATFQSALQDDARAFANDKTSVDAVLTGDTSWVKSISDEVDSLNAGIKKDTAMIAGGAVAIAAGVIIGVVGGFLVATGVGTGVGLLVIGAGVVVAAGGVALTTIGGLDLKKKQEQLAADQKKLTLLKGSVAAFRTAEAAVGSLAKAAAEAADGAGKLHRAWLDLKANLDEVESIIGDAIDTGGDTLKVALENTAEFLSSALDEWKKVQQASQTISQALTGLKAVDKHIDQLQLAA</sequence>
<dbReference type="Gene3D" id="1.20.1170.10">
    <property type="match status" value="1"/>
</dbReference>
<dbReference type="InterPro" id="IPR008414">
    <property type="entry name" value="HBL"/>
</dbReference>
<gene>
    <name evidence="2" type="ORF">ACFYWW_22265</name>
</gene>
<name>A0ABW6RIQ2_9ACTN</name>
<evidence type="ECO:0000313" key="3">
    <source>
        <dbReference type="Proteomes" id="UP001601976"/>
    </source>
</evidence>
<comment type="caution">
    <text evidence="2">The sequence shown here is derived from an EMBL/GenBank/DDBJ whole genome shotgun (WGS) entry which is preliminary data.</text>
</comment>
<evidence type="ECO:0000313" key="2">
    <source>
        <dbReference type="EMBL" id="MFF3341414.1"/>
    </source>
</evidence>
<keyword evidence="1" id="KW-0472">Membrane</keyword>
<keyword evidence="1" id="KW-1133">Transmembrane helix</keyword>
<dbReference type="PANTHER" id="PTHR38443:SF2">
    <property type="entry name" value="NON-HEMOLYTIC ENTEROTOXIN LYTIC COMPONENT L1"/>
    <property type="match status" value="1"/>
</dbReference>
<dbReference type="SUPFAM" id="SSF58100">
    <property type="entry name" value="Bacterial hemolysins"/>
    <property type="match status" value="1"/>
</dbReference>
<feature type="transmembrane region" description="Helical" evidence="1">
    <location>
        <begin position="213"/>
        <end position="237"/>
    </location>
</feature>
<reference evidence="2 3" key="1">
    <citation type="submission" date="2024-10" db="EMBL/GenBank/DDBJ databases">
        <title>The Natural Products Discovery Center: Release of the First 8490 Sequenced Strains for Exploring Actinobacteria Biosynthetic Diversity.</title>
        <authorList>
            <person name="Kalkreuter E."/>
            <person name="Kautsar S.A."/>
            <person name="Yang D."/>
            <person name="Bader C.D."/>
            <person name="Teijaro C.N."/>
            <person name="Fluegel L."/>
            <person name="Davis C.M."/>
            <person name="Simpson J.R."/>
            <person name="Lauterbach L."/>
            <person name="Steele A.D."/>
            <person name="Gui C."/>
            <person name="Meng S."/>
            <person name="Li G."/>
            <person name="Viehrig K."/>
            <person name="Ye F."/>
            <person name="Su P."/>
            <person name="Kiefer A.F."/>
            <person name="Nichols A."/>
            <person name="Cepeda A.J."/>
            <person name="Yan W."/>
            <person name="Fan B."/>
            <person name="Jiang Y."/>
            <person name="Adhikari A."/>
            <person name="Zheng C.-J."/>
            <person name="Schuster L."/>
            <person name="Cowan T.M."/>
            <person name="Smanski M.J."/>
            <person name="Chevrette M.G."/>
            <person name="De Carvalho L.P.S."/>
            <person name="Shen B."/>
        </authorList>
    </citation>
    <scope>NUCLEOTIDE SEQUENCE [LARGE SCALE GENOMIC DNA]</scope>
    <source>
        <strain evidence="2 3">NPDC003029</strain>
    </source>
</reference>
<dbReference type="Pfam" id="PF05791">
    <property type="entry name" value="Bacillus_HBL"/>
    <property type="match status" value="1"/>
</dbReference>
<accession>A0ABW6RIQ2</accession>